<evidence type="ECO:0000256" key="18">
    <source>
        <dbReference type="HAMAP-Rule" id="MF_01966"/>
    </source>
</evidence>
<comment type="caution">
    <text evidence="22">The sequence shown here is derived from an EMBL/GenBank/DDBJ whole genome shotgun (WGS) entry which is preliminary data.</text>
</comment>
<feature type="binding site" evidence="17">
    <location>
        <position position="302"/>
    </location>
    <ligand>
        <name>(6S)-NADPHX</name>
        <dbReference type="ChEBI" id="CHEBI:64076"/>
    </ligand>
</feature>
<dbReference type="NCBIfam" id="TIGR00196">
    <property type="entry name" value="yjeF_cterm"/>
    <property type="match status" value="1"/>
</dbReference>
<keyword evidence="12 17" id="KW-0456">Lyase</keyword>
<comment type="subunit">
    <text evidence="17">Homotetramer.</text>
</comment>
<evidence type="ECO:0000256" key="13">
    <source>
        <dbReference type="ARBA" id="ARBA00023268"/>
    </source>
</evidence>
<organism evidence="22 23">
    <name type="scientific">Paludibacterium paludis</name>
    <dbReference type="NCBI Taxonomy" id="1225769"/>
    <lineage>
        <taxon>Bacteria</taxon>
        <taxon>Pseudomonadati</taxon>
        <taxon>Pseudomonadota</taxon>
        <taxon>Betaproteobacteria</taxon>
        <taxon>Neisseriales</taxon>
        <taxon>Chromobacteriaceae</taxon>
        <taxon>Paludibacterium</taxon>
    </lineage>
</organism>
<evidence type="ECO:0000256" key="10">
    <source>
        <dbReference type="ARBA" id="ARBA00023027"/>
    </source>
</evidence>
<dbReference type="PROSITE" id="PS51383">
    <property type="entry name" value="YJEF_C_3"/>
    <property type="match status" value="1"/>
</dbReference>
<sequence>MCGAPLYPPGDIRVVEAMARQRGVDLMERAARAVHRWVETHFAAGASILVAAGPGNNGGDALLAACLLARSSFNVHILLPETPRQDEAIAAHRRACEAGLPLSATLPDGFPAPDLVIDGLFGIGLARPLDGRWAEVLRQLAALNAPVLALDAPSGLDAWTGKVLGPCLAADHTLTFLCHKPGLYTADGADFAGNVELANLDCPPEWFPAPAGALNAPAAHLLKRRANSHKGSHGTVVIEGGAPGMTGAALLAGRAALAAGAGKVHVRFLGPAPHVDPAAPELMLAGAEGAPPASAVLAVGPGLGPGDTATQRVELALETTLPLVLDADALNAIASNRELAARLVARASPTVITPHPAEAARLLGCGTGAVQDDRPAAVTALARRFGCHAVLKGSGTLIGRPDGFFLVNTSGGPALAAAGQGDVLTGLIAALIAQGMTVAQASALAVHCHGLAGDDYTREAGGPLGLTASMTVQRLGRVLNRLIG</sequence>
<dbReference type="GO" id="GO:0110051">
    <property type="term" value="P:metabolite repair"/>
    <property type="evidence" value="ECO:0007669"/>
    <property type="project" value="TreeGrafter"/>
</dbReference>
<comment type="catalytic activity">
    <reaction evidence="1 18 19">
        <text>(6R)-NADHX = (6S)-NADHX</text>
        <dbReference type="Rhea" id="RHEA:32215"/>
        <dbReference type="ChEBI" id="CHEBI:64074"/>
        <dbReference type="ChEBI" id="CHEBI:64075"/>
        <dbReference type="EC" id="5.1.99.6"/>
    </reaction>
</comment>
<comment type="cofactor">
    <cofactor evidence="18 19">
        <name>K(+)</name>
        <dbReference type="ChEBI" id="CHEBI:29103"/>
    </cofactor>
    <text evidence="18 19">Binds 1 potassium ion per subunit.</text>
</comment>
<comment type="function">
    <text evidence="18">Catalyzes the epimerization of the S- and R-forms of NAD(P)HX, a damaged form of NAD(P)H that is a result of enzymatic or heat-dependent hydration. This is a prerequisite for the S-specific NAD(P)H-hydrate dehydratase to allow the repair of both epimers of NAD(P)HX.</text>
</comment>
<comment type="similarity">
    <text evidence="18">Belongs to the NnrE/AIBP family.</text>
</comment>
<dbReference type="Gene3D" id="3.40.50.10260">
    <property type="entry name" value="YjeF N-terminal domain"/>
    <property type="match status" value="1"/>
</dbReference>
<evidence type="ECO:0000256" key="14">
    <source>
        <dbReference type="ARBA" id="ARBA00025153"/>
    </source>
</evidence>
<feature type="binding site" evidence="18">
    <location>
        <position position="57"/>
    </location>
    <ligand>
        <name>K(+)</name>
        <dbReference type="ChEBI" id="CHEBI:29103"/>
    </ligand>
</feature>
<evidence type="ECO:0000259" key="21">
    <source>
        <dbReference type="PROSITE" id="PS51385"/>
    </source>
</evidence>
<feature type="binding site" evidence="18">
    <location>
        <begin position="56"/>
        <end position="60"/>
    </location>
    <ligand>
        <name>(6S)-NADPHX</name>
        <dbReference type="ChEBI" id="CHEBI:64076"/>
    </ligand>
</feature>
<dbReference type="InterPro" id="IPR000631">
    <property type="entry name" value="CARKD"/>
</dbReference>
<evidence type="ECO:0000256" key="12">
    <source>
        <dbReference type="ARBA" id="ARBA00023239"/>
    </source>
</evidence>
<dbReference type="GO" id="GO:0052856">
    <property type="term" value="F:NAD(P)HX epimerase activity"/>
    <property type="evidence" value="ECO:0007669"/>
    <property type="project" value="UniProtKB-UniRule"/>
</dbReference>
<evidence type="ECO:0000256" key="17">
    <source>
        <dbReference type="HAMAP-Rule" id="MF_01965"/>
    </source>
</evidence>
<feature type="binding site" evidence="17">
    <location>
        <position position="421"/>
    </location>
    <ligand>
        <name>AMP</name>
        <dbReference type="ChEBI" id="CHEBI:456215"/>
    </ligand>
</feature>
<dbReference type="EC" id="4.2.1.136" evidence="19"/>
<feature type="binding site" evidence="17">
    <location>
        <position position="422"/>
    </location>
    <ligand>
        <name>(6S)-NADPHX</name>
        <dbReference type="ChEBI" id="CHEBI:64076"/>
    </ligand>
</feature>
<evidence type="ECO:0000256" key="8">
    <source>
        <dbReference type="ARBA" id="ARBA00022857"/>
    </source>
</evidence>
<evidence type="ECO:0000256" key="7">
    <source>
        <dbReference type="ARBA" id="ARBA00022840"/>
    </source>
</evidence>
<keyword evidence="23" id="KW-1185">Reference proteome</keyword>
<keyword evidence="8 17" id="KW-0521">NADP</keyword>
<evidence type="ECO:0000256" key="2">
    <source>
        <dbReference type="ARBA" id="ARBA00000909"/>
    </source>
</evidence>
<dbReference type="AlphaFoldDB" id="A0A918U6E5"/>
<dbReference type="EMBL" id="BMYX01000001">
    <property type="protein sequence ID" value="GGY02570.1"/>
    <property type="molecule type" value="Genomic_DNA"/>
</dbReference>
<comment type="cofactor">
    <cofactor evidence="17">
        <name>Mg(2+)</name>
        <dbReference type="ChEBI" id="CHEBI:18420"/>
    </cofactor>
</comment>
<comment type="caution">
    <text evidence="18">Lacks conserved residue(s) required for the propagation of feature annotation.</text>
</comment>
<reference evidence="22" key="2">
    <citation type="submission" date="2020-09" db="EMBL/GenBank/DDBJ databases">
        <authorList>
            <person name="Sun Q."/>
            <person name="Kim S."/>
        </authorList>
    </citation>
    <scope>NUCLEOTIDE SEQUENCE</scope>
    <source>
        <strain evidence="22">KCTC 32182</strain>
    </source>
</reference>
<dbReference type="EC" id="5.1.99.6" evidence="19"/>
<evidence type="ECO:0000256" key="15">
    <source>
        <dbReference type="ARBA" id="ARBA00048238"/>
    </source>
</evidence>
<evidence type="ECO:0000256" key="1">
    <source>
        <dbReference type="ARBA" id="ARBA00000013"/>
    </source>
</evidence>
<comment type="catalytic activity">
    <reaction evidence="2 18 19">
        <text>(6R)-NADPHX = (6S)-NADPHX</text>
        <dbReference type="Rhea" id="RHEA:32227"/>
        <dbReference type="ChEBI" id="CHEBI:64076"/>
        <dbReference type="ChEBI" id="CHEBI:64077"/>
        <dbReference type="EC" id="5.1.99.6"/>
    </reaction>
</comment>
<dbReference type="GO" id="GO:0046872">
    <property type="term" value="F:metal ion binding"/>
    <property type="evidence" value="ECO:0007669"/>
    <property type="project" value="UniProtKB-UniRule"/>
</dbReference>
<comment type="similarity">
    <text evidence="17">Belongs to the NnrD/CARKD family.</text>
</comment>
<dbReference type="InterPro" id="IPR036652">
    <property type="entry name" value="YjeF_N_dom_sf"/>
</dbReference>
<keyword evidence="9 18" id="KW-0630">Potassium</keyword>
<evidence type="ECO:0000256" key="19">
    <source>
        <dbReference type="PIRNR" id="PIRNR017184"/>
    </source>
</evidence>
<protein>
    <recommendedName>
        <fullName evidence="19">Bifunctional NAD(P)H-hydrate repair enzyme</fullName>
    </recommendedName>
    <alternativeName>
        <fullName evidence="19">Nicotinamide nucleotide repair protein</fullName>
    </alternativeName>
    <domain>
        <recommendedName>
            <fullName evidence="19">ADP-dependent (S)-NAD(P)H-hydrate dehydratase</fullName>
            <ecNumber evidence="19">4.2.1.136</ecNumber>
        </recommendedName>
        <alternativeName>
            <fullName evidence="19">ADP-dependent NAD(P)HX dehydratase</fullName>
        </alternativeName>
    </domain>
    <domain>
        <recommendedName>
            <fullName evidence="19">NAD(P)H-hydrate epimerase</fullName>
            <ecNumber evidence="19">5.1.99.6</ecNumber>
        </recommendedName>
    </domain>
</protein>
<evidence type="ECO:0000256" key="6">
    <source>
        <dbReference type="ARBA" id="ARBA00022741"/>
    </source>
</evidence>
<dbReference type="InterPro" id="IPR017953">
    <property type="entry name" value="Carbohydrate_kinase_pred_CS"/>
</dbReference>
<feature type="binding site" evidence="18">
    <location>
        <position position="118"/>
    </location>
    <ligand>
        <name>K(+)</name>
        <dbReference type="ChEBI" id="CHEBI:29103"/>
    </ligand>
</feature>
<gene>
    <name evidence="17" type="primary">nnrD</name>
    <name evidence="18" type="synonym">nnrE</name>
    <name evidence="22" type="ORF">GCM10011289_00890</name>
</gene>
<comment type="similarity">
    <text evidence="3 19">In the N-terminal section; belongs to the NnrE/AIBP family.</text>
</comment>
<dbReference type="PANTHER" id="PTHR12592:SF0">
    <property type="entry name" value="ATP-DEPENDENT (S)-NAD(P)H-HYDRATE DEHYDRATASE"/>
    <property type="match status" value="1"/>
</dbReference>
<evidence type="ECO:0000313" key="22">
    <source>
        <dbReference type="EMBL" id="GGY02570.1"/>
    </source>
</evidence>
<dbReference type="PANTHER" id="PTHR12592">
    <property type="entry name" value="ATP-DEPENDENT (S)-NAD(P)H-HYDRATE DEHYDRATASE FAMILY MEMBER"/>
    <property type="match status" value="1"/>
</dbReference>
<keyword evidence="5 18" id="KW-0479">Metal-binding</keyword>
<feature type="binding site" evidence="18">
    <location>
        <begin position="122"/>
        <end position="128"/>
    </location>
    <ligand>
        <name>(6S)-NADPHX</name>
        <dbReference type="ChEBI" id="CHEBI:64076"/>
    </ligand>
</feature>
<dbReference type="SUPFAM" id="SSF64153">
    <property type="entry name" value="YjeF N-terminal domain-like"/>
    <property type="match status" value="1"/>
</dbReference>
<comment type="similarity">
    <text evidence="4 19">In the C-terminal section; belongs to the NnrD/CARKD family.</text>
</comment>
<comment type="function">
    <text evidence="17">Catalyzes the dehydration of the S-form of NAD(P)HX at the expense of ADP, which is converted to AMP. Together with NAD(P)HX epimerase, which catalyzes the epimerization of the S- and R-forms, the enzyme allows the repair of both epimers of NAD(P)HX, a damaged form of NAD(P)H that is a result of enzymatic or heat-dependent hydration.</text>
</comment>
<evidence type="ECO:0000256" key="4">
    <source>
        <dbReference type="ARBA" id="ARBA00009524"/>
    </source>
</evidence>
<accession>A0A918U6E5</accession>
<dbReference type="GO" id="GO:0005524">
    <property type="term" value="F:ATP binding"/>
    <property type="evidence" value="ECO:0007669"/>
    <property type="project" value="UniProtKB-UniRule"/>
</dbReference>
<dbReference type="PROSITE" id="PS01050">
    <property type="entry name" value="YJEF_C_2"/>
    <property type="match status" value="1"/>
</dbReference>
<dbReference type="Gene3D" id="3.40.1190.20">
    <property type="match status" value="1"/>
</dbReference>
<feature type="domain" description="YjeF C-terminal" evidence="20">
    <location>
        <begin position="213"/>
        <end position="482"/>
    </location>
</feature>
<keyword evidence="11 18" id="KW-0413">Isomerase</keyword>
<dbReference type="InterPro" id="IPR030677">
    <property type="entry name" value="Nnr"/>
</dbReference>
<feature type="binding site" evidence="17">
    <location>
        <begin position="392"/>
        <end position="396"/>
    </location>
    <ligand>
        <name>AMP</name>
        <dbReference type="ChEBI" id="CHEBI:456215"/>
    </ligand>
</feature>
<evidence type="ECO:0000256" key="9">
    <source>
        <dbReference type="ARBA" id="ARBA00022958"/>
    </source>
</evidence>
<dbReference type="RefSeq" id="WP_229804396.1">
    <property type="nucleotide sequence ID" value="NZ_BMYX01000001.1"/>
</dbReference>
<evidence type="ECO:0000256" key="3">
    <source>
        <dbReference type="ARBA" id="ARBA00006001"/>
    </source>
</evidence>
<keyword evidence="13" id="KW-0511">Multifunctional enzyme</keyword>
<proteinExistence type="inferred from homology"/>
<evidence type="ECO:0000259" key="20">
    <source>
        <dbReference type="PROSITE" id="PS51383"/>
    </source>
</evidence>
<comment type="function">
    <text evidence="14 19">Bifunctional enzyme that catalyzes the epimerization of the S- and R-forms of NAD(P)HX and the dehydration of the S-form of NAD(P)HX at the expense of ADP, which is converted to AMP. This allows the repair of both epimers of NAD(P)HX, a damaged form of NAD(P)H that is a result of enzymatic or heat-dependent hydration.</text>
</comment>
<feature type="binding site" evidence="17">
    <location>
        <position position="355"/>
    </location>
    <ligand>
        <name>(6S)-NADPHX</name>
        <dbReference type="ChEBI" id="CHEBI:64076"/>
    </ligand>
</feature>
<dbReference type="PIRSF" id="PIRSF017184">
    <property type="entry name" value="Nnr"/>
    <property type="match status" value="1"/>
</dbReference>
<feature type="binding site" evidence="18">
    <location>
        <position position="151"/>
    </location>
    <ligand>
        <name>(6S)-NADPHX</name>
        <dbReference type="ChEBI" id="CHEBI:64076"/>
    </ligand>
</feature>
<keyword evidence="6 17" id="KW-0547">Nucleotide-binding</keyword>
<evidence type="ECO:0000313" key="23">
    <source>
        <dbReference type="Proteomes" id="UP000645257"/>
    </source>
</evidence>
<dbReference type="HAMAP" id="MF_01965">
    <property type="entry name" value="NADHX_dehydratase"/>
    <property type="match status" value="1"/>
</dbReference>
<evidence type="ECO:0000256" key="11">
    <source>
        <dbReference type="ARBA" id="ARBA00023235"/>
    </source>
</evidence>
<name>A0A918U6E5_9NEIS</name>
<keyword evidence="7 17" id="KW-0067">ATP-binding</keyword>
<feature type="domain" description="YjeF N-terminal" evidence="21">
    <location>
        <begin position="7"/>
        <end position="208"/>
    </location>
</feature>
<dbReference type="PROSITE" id="PS51385">
    <property type="entry name" value="YJEF_N"/>
    <property type="match status" value="1"/>
</dbReference>
<dbReference type="InterPro" id="IPR029056">
    <property type="entry name" value="Ribokinase-like"/>
</dbReference>
<feature type="binding site" evidence="18">
    <location>
        <position position="154"/>
    </location>
    <ligand>
        <name>K(+)</name>
        <dbReference type="ChEBI" id="CHEBI:29103"/>
    </ligand>
</feature>
<keyword evidence="10 17" id="KW-0520">NAD</keyword>
<dbReference type="InterPro" id="IPR004443">
    <property type="entry name" value="YjeF_N_dom"/>
</dbReference>
<comment type="catalytic activity">
    <reaction evidence="15 17 19">
        <text>(6S)-NADHX + ADP = AMP + phosphate + NADH + H(+)</text>
        <dbReference type="Rhea" id="RHEA:32223"/>
        <dbReference type="ChEBI" id="CHEBI:15378"/>
        <dbReference type="ChEBI" id="CHEBI:43474"/>
        <dbReference type="ChEBI" id="CHEBI:57945"/>
        <dbReference type="ChEBI" id="CHEBI:64074"/>
        <dbReference type="ChEBI" id="CHEBI:456215"/>
        <dbReference type="ChEBI" id="CHEBI:456216"/>
        <dbReference type="EC" id="4.2.1.136"/>
    </reaction>
</comment>
<dbReference type="HAMAP" id="MF_01966">
    <property type="entry name" value="NADHX_epimerase"/>
    <property type="match status" value="1"/>
</dbReference>
<evidence type="ECO:0000256" key="16">
    <source>
        <dbReference type="ARBA" id="ARBA00049209"/>
    </source>
</evidence>
<dbReference type="SUPFAM" id="SSF53613">
    <property type="entry name" value="Ribokinase-like"/>
    <property type="match status" value="1"/>
</dbReference>
<dbReference type="CDD" id="cd01171">
    <property type="entry name" value="YXKO-related"/>
    <property type="match status" value="1"/>
</dbReference>
<dbReference type="Pfam" id="PF03853">
    <property type="entry name" value="YjeF_N"/>
    <property type="match status" value="1"/>
</dbReference>
<evidence type="ECO:0000256" key="5">
    <source>
        <dbReference type="ARBA" id="ARBA00022723"/>
    </source>
</evidence>
<feature type="binding site" evidence="17">
    <location>
        <position position="248"/>
    </location>
    <ligand>
        <name>(6S)-NADPHX</name>
        <dbReference type="ChEBI" id="CHEBI:64076"/>
    </ligand>
</feature>
<dbReference type="Pfam" id="PF01256">
    <property type="entry name" value="Carb_kinase"/>
    <property type="match status" value="1"/>
</dbReference>
<dbReference type="GO" id="GO:0046496">
    <property type="term" value="P:nicotinamide nucleotide metabolic process"/>
    <property type="evidence" value="ECO:0007669"/>
    <property type="project" value="UniProtKB-UniRule"/>
</dbReference>
<dbReference type="NCBIfam" id="TIGR00197">
    <property type="entry name" value="yjeF_nterm"/>
    <property type="match status" value="1"/>
</dbReference>
<dbReference type="Proteomes" id="UP000645257">
    <property type="component" value="Unassembled WGS sequence"/>
</dbReference>
<comment type="catalytic activity">
    <reaction evidence="16 17 19">
        <text>(6S)-NADPHX + ADP = AMP + phosphate + NADPH + H(+)</text>
        <dbReference type="Rhea" id="RHEA:32235"/>
        <dbReference type="ChEBI" id="CHEBI:15378"/>
        <dbReference type="ChEBI" id="CHEBI:43474"/>
        <dbReference type="ChEBI" id="CHEBI:57783"/>
        <dbReference type="ChEBI" id="CHEBI:64076"/>
        <dbReference type="ChEBI" id="CHEBI:456215"/>
        <dbReference type="ChEBI" id="CHEBI:456216"/>
        <dbReference type="EC" id="4.2.1.136"/>
    </reaction>
</comment>
<dbReference type="GO" id="GO:0052855">
    <property type="term" value="F:ADP-dependent NAD(P)H-hydrate dehydratase activity"/>
    <property type="evidence" value="ECO:0007669"/>
    <property type="project" value="UniProtKB-UniRule"/>
</dbReference>
<reference evidence="22" key="1">
    <citation type="journal article" date="2014" name="Int. J. Syst. Evol. Microbiol.">
        <title>Complete genome sequence of Corynebacterium casei LMG S-19264T (=DSM 44701T), isolated from a smear-ripened cheese.</title>
        <authorList>
            <consortium name="US DOE Joint Genome Institute (JGI-PGF)"/>
            <person name="Walter F."/>
            <person name="Albersmeier A."/>
            <person name="Kalinowski J."/>
            <person name="Ruckert C."/>
        </authorList>
    </citation>
    <scope>NUCLEOTIDE SEQUENCE</scope>
    <source>
        <strain evidence="22">KCTC 32182</strain>
    </source>
</reference>